<dbReference type="CDD" id="cd06261">
    <property type="entry name" value="TM_PBP2"/>
    <property type="match status" value="1"/>
</dbReference>
<evidence type="ECO:0000256" key="7">
    <source>
        <dbReference type="ARBA" id="ARBA00023136"/>
    </source>
</evidence>
<organism evidence="10 11">
    <name type="scientific">Candidatus Korarchaeum cryptofilum</name>
    <dbReference type="NCBI Taxonomy" id="498846"/>
    <lineage>
        <taxon>Archaea</taxon>
        <taxon>Thermoproteota</taxon>
        <taxon>Candidatus Korarchaeia</taxon>
        <taxon>Candidatus Korarchaeales</taxon>
        <taxon>Candidatus Korarchaeaceae</taxon>
        <taxon>Candidatus Korarchaeum</taxon>
    </lineage>
</organism>
<evidence type="ECO:0000256" key="5">
    <source>
        <dbReference type="ARBA" id="ARBA00022970"/>
    </source>
</evidence>
<dbReference type="SUPFAM" id="SSF161098">
    <property type="entry name" value="MetI-like"/>
    <property type="match status" value="1"/>
</dbReference>
<dbReference type="GO" id="GO:0043190">
    <property type="term" value="C:ATP-binding cassette (ABC) transporter complex"/>
    <property type="evidence" value="ECO:0007669"/>
    <property type="project" value="InterPro"/>
</dbReference>
<feature type="transmembrane region" description="Helical" evidence="8">
    <location>
        <begin position="78"/>
        <end position="97"/>
    </location>
</feature>
<dbReference type="EMBL" id="RCOR01000042">
    <property type="protein sequence ID" value="RSN67637.1"/>
    <property type="molecule type" value="Genomic_DNA"/>
</dbReference>
<dbReference type="AlphaFoldDB" id="A0A429G1E0"/>
<dbReference type="Proteomes" id="UP000278149">
    <property type="component" value="Unassembled WGS sequence"/>
</dbReference>
<dbReference type="Gene3D" id="1.10.3720.10">
    <property type="entry name" value="MetI-like"/>
    <property type="match status" value="1"/>
</dbReference>
<proteinExistence type="inferred from homology"/>
<dbReference type="GO" id="GO:0006865">
    <property type="term" value="P:amino acid transport"/>
    <property type="evidence" value="ECO:0007669"/>
    <property type="project" value="UniProtKB-KW"/>
</dbReference>
<accession>A0A429G1E0</accession>
<keyword evidence="2 8" id="KW-0813">Transport</keyword>
<comment type="subcellular location">
    <subcellularLocation>
        <location evidence="1 8">Cell membrane</location>
        <topology evidence="1 8">Multi-pass membrane protein</topology>
    </subcellularLocation>
</comment>
<name>A0A429G1E0_9CREN</name>
<dbReference type="InterPro" id="IPR000515">
    <property type="entry name" value="MetI-like"/>
</dbReference>
<dbReference type="NCBIfam" id="TIGR01726">
    <property type="entry name" value="HEQRo_perm_3TM"/>
    <property type="match status" value="1"/>
</dbReference>
<dbReference type="InterPro" id="IPR043429">
    <property type="entry name" value="ArtM/GltK/GlnP/TcyL/YhdX-like"/>
</dbReference>
<keyword evidence="3" id="KW-1003">Cell membrane</keyword>
<evidence type="ECO:0000256" key="3">
    <source>
        <dbReference type="ARBA" id="ARBA00022475"/>
    </source>
</evidence>
<dbReference type="PANTHER" id="PTHR30614">
    <property type="entry name" value="MEMBRANE COMPONENT OF AMINO ACID ABC TRANSPORTER"/>
    <property type="match status" value="1"/>
</dbReference>
<reference evidence="10 11" key="1">
    <citation type="submission" date="2018-10" db="EMBL/GenBank/DDBJ databases">
        <title>Co-occurring genomic capacity for anaerobic methane metabolism and dissimilatory sulfite reduction discovered in the Korarchaeota.</title>
        <authorList>
            <person name="Mckay L.J."/>
            <person name="Dlakic M."/>
            <person name="Fields M.W."/>
            <person name="Delmont T.O."/>
            <person name="Eren A.M."/>
            <person name="Jay Z.J."/>
            <person name="Klingelsmith K.B."/>
            <person name="Rusch D.B."/>
            <person name="Inskeep W.P."/>
        </authorList>
    </citation>
    <scope>NUCLEOTIDE SEQUENCE [LARGE SCALE GENOMIC DNA]</scope>
    <source>
        <strain evidence="10 11">WS</strain>
    </source>
</reference>
<dbReference type="PANTHER" id="PTHR30614:SF0">
    <property type="entry name" value="L-CYSTINE TRANSPORT SYSTEM PERMEASE PROTEIN TCYL"/>
    <property type="match status" value="1"/>
</dbReference>
<evidence type="ECO:0000259" key="9">
    <source>
        <dbReference type="PROSITE" id="PS50928"/>
    </source>
</evidence>
<comment type="caution">
    <text evidence="10">The sequence shown here is derived from an EMBL/GenBank/DDBJ whole genome shotgun (WGS) entry which is preliminary data.</text>
</comment>
<evidence type="ECO:0000256" key="6">
    <source>
        <dbReference type="ARBA" id="ARBA00022989"/>
    </source>
</evidence>
<keyword evidence="7 8" id="KW-0472">Membrane</keyword>
<feature type="transmembrane region" description="Helical" evidence="8">
    <location>
        <begin position="147"/>
        <end position="168"/>
    </location>
</feature>
<keyword evidence="4 8" id="KW-0812">Transmembrane</keyword>
<feature type="transmembrane region" description="Helical" evidence="8">
    <location>
        <begin position="51"/>
        <end position="72"/>
    </location>
</feature>
<feature type="domain" description="ABC transmembrane type-1" evidence="9">
    <location>
        <begin position="14"/>
        <end position="201"/>
    </location>
</feature>
<feature type="transmembrane region" description="Helical" evidence="8">
    <location>
        <begin position="180"/>
        <end position="201"/>
    </location>
</feature>
<dbReference type="InterPro" id="IPR035906">
    <property type="entry name" value="MetI-like_sf"/>
</dbReference>
<evidence type="ECO:0000256" key="2">
    <source>
        <dbReference type="ARBA" id="ARBA00022448"/>
    </source>
</evidence>
<sequence length="211" mass="23114">MFWYDLASSLLVGTMNTLELLLISAPLGAGLGIAIGILGSRKGFLSILARAFSSIFRGFPLLVTLFIVFFGLTDFGIYLSPTASAIISFILCSSAYISEYVRGAILSIDEGQSLAAKAIGMNETQEFLHIILPQAIRRALPSISNEIVYMVQYSSLAFAVGVQEVYSVAKSFNSLYFRPLEIFSILALIYLSMTALVTLAFRKLTERLRIP</sequence>
<evidence type="ECO:0000313" key="10">
    <source>
        <dbReference type="EMBL" id="RSN67637.1"/>
    </source>
</evidence>
<dbReference type="PROSITE" id="PS50928">
    <property type="entry name" value="ABC_TM1"/>
    <property type="match status" value="1"/>
</dbReference>
<evidence type="ECO:0000256" key="1">
    <source>
        <dbReference type="ARBA" id="ARBA00004651"/>
    </source>
</evidence>
<evidence type="ECO:0000313" key="11">
    <source>
        <dbReference type="Proteomes" id="UP000278149"/>
    </source>
</evidence>
<comment type="similarity">
    <text evidence="8">Belongs to the binding-protein-dependent transport system permease family.</text>
</comment>
<dbReference type="RefSeq" id="WP_125742449.1">
    <property type="nucleotide sequence ID" value="NZ_RCOR01000042.1"/>
</dbReference>
<dbReference type="GO" id="GO:0022857">
    <property type="term" value="F:transmembrane transporter activity"/>
    <property type="evidence" value="ECO:0007669"/>
    <property type="project" value="InterPro"/>
</dbReference>
<dbReference type="InterPro" id="IPR010065">
    <property type="entry name" value="AA_ABC_transptr_permease_3TM"/>
</dbReference>
<keyword evidence="6 8" id="KW-1133">Transmembrane helix</keyword>
<protein>
    <submittedName>
        <fullName evidence="10">Amino acid ABC transporter permease</fullName>
    </submittedName>
</protein>
<feature type="transmembrane region" description="Helical" evidence="8">
    <location>
        <begin position="20"/>
        <end position="39"/>
    </location>
</feature>
<evidence type="ECO:0000256" key="4">
    <source>
        <dbReference type="ARBA" id="ARBA00022692"/>
    </source>
</evidence>
<evidence type="ECO:0000256" key="8">
    <source>
        <dbReference type="RuleBase" id="RU363032"/>
    </source>
</evidence>
<keyword evidence="5" id="KW-0029">Amino-acid transport</keyword>
<gene>
    <name evidence="10" type="ORF">D9Q81_07495</name>
</gene>
<dbReference type="Pfam" id="PF00528">
    <property type="entry name" value="BPD_transp_1"/>
    <property type="match status" value="1"/>
</dbReference>